<dbReference type="Pfam" id="PF01820">
    <property type="entry name" value="Dala_Dala_lig_N"/>
    <property type="match status" value="1"/>
</dbReference>
<evidence type="ECO:0000256" key="1">
    <source>
        <dbReference type="ARBA" id="ARBA00010871"/>
    </source>
</evidence>
<dbReference type="GO" id="GO:0008716">
    <property type="term" value="F:D-alanine-D-alanine ligase activity"/>
    <property type="evidence" value="ECO:0007669"/>
    <property type="project" value="InterPro"/>
</dbReference>
<name>A0A1G2UA12_9BACT</name>
<dbReference type="Gene3D" id="3.30.470.20">
    <property type="entry name" value="ATP-grasp fold, B domain"/>
    <property type="match status" value="2"/>
</dbReference>
<dbReference type="GO" id="GO:0046872">
    <property type="term" value="F:metal ion binding"/>
    <property type="evidence" value="ECO:0007669"/>
    <property type="project" value="InterPro"/>
</dbReference>
<dbReference type="InterPro" id="IPR011095">
    <property type="entry name" value="Dala_Dala_lig_C"/>
</dbReference>
<protein>
    <recommendedName>
        <fullName evidence="5">ATP-grasp domain-containing protein</fullName>
    </recommendedName>
</protein>
<gene>
    <name evidence="6" type="ORF">A3A26_03415</name>
</gene>
<dbReference type="InterPro" id="IPR011761">
    <property type="entry name" value="ATP-grasp"/>
</dbReference>
<evidence type="ECO:0000256" key="2">
    <source>
        <dbReference type="ARBA" id="ARBA00022598"/>
    </source>
</evidence>
<evidence type="ECO:0000256" key="3">
    <source>
        <dbReference type="ARBA" id="ARBA00023316"/>
    </source>
</evidence>
<keyword evidence="4" id="KW-0547">Nucleotide-binding</keyword>
<dbReference type="SUPFAM" id="SSF52440">
    <property type="entry name" value="PreATP-grasp domain"/>
    <property type="match status" value="1"/>
</dbReference>
<dbReference type="Pfam" id="PF07478">
    <property type="entry name" value="Dala_Dala_lig_C"/>
    <property type="match status" value="2"/>
</dbReference>
<keyword evidence="4" id="KW-0067">ATP-binding</keyword>
<evidence type="ECO:0000313" key="6">
    <source>
        <dbReference type="EMBL" id="OHB06328.1"/>
    </source>
</evidence>
<keyword evidence="2" id="KW-0436">Ligase</keyword>
<comment type="caution">
    <text evidence="6">The sequence shown here is derived from an EMBL/GenBank/DDBJ whole genome shotgun (WGS) entry which is preliminary data.</text>
</comment>
<evidence type="ECO:0000256" key="4">
    <source>
        <dbReference type="PROSITE-ProRule" id="PRU00409"/>
    </source>
</evidence>
<sequence length="295" mass="33272">MIKVAVLRGGPSEEYDVSLKTGAHVLSLLREMPEKYDPIDIFISRDREWHSSGLVEEPHRALRHANIVWNALHGEYGEDGQVQRELEKFKIPFTGSGSLSSVLTINKDMAKKVFIEHSILVPKHEVLAESDLSDEKLIYIFQNYLHPVIIKPSRGSGGIGVTLAKSFSELKEKIKNIFIYSPKAIVEEYIKGKDTTCAVVDNARGEKVYALIPDGDLSAAHKKEVERLAKLSHQILGLRHYSSSDFVVTPKGKVYLIETNAQPKFHPESSLHQSLHTVGWHPRDFVDHVLSLHHY</sequence>
<reference evidence="6 7" key="1">
    <citation type="journal article" date="2016" name="Nat. Commun.">
        <title>Thousands of microbial genomes shed light on interconnected biogeochemical processes in an aquifer system.</title>
        <authorList>
            <person name="Anantharaman K."/>
            <person name="Brown C.T."/>
            <person name="Hug L.A."/>
            <person name="Sharon I."/>
            <person name="Castelle C.J."/>
            <person name="Probst A.J."/>
            <person name="Thomas B.C."/>
            <person name="Singh A."/>
            <person name="Wilkins M.J."/>
            <person name="Karaoz U."/>
            <person name="Brodie E.L."/>
            <person name="Williams K.H."/>
            <person name="Hubbard S.S."/>
            <person name="Banfield J.F."/>
        </authorList>
    </citation>
    <scope>NUCLEOTIDE SEQUENCE [LARGE SCALE GENOMIC DNA]</scope>
</reference>
<dbReference type="PANTHER" id="PTHR23132:SF23">
    <property type="entry name" value="D-ALANINE--D-ALANINE LIGASE B"/>
    <property type="match status" value="1"/>
</dbReference>
<comment type="similarity">
    <text evidence="1">Belongs to the D-alanine--D-alanine ligase family.</text>
</comment>
<keyword evidence="3" id="KW-0961">Cell wall biogenesis/degradation</keyword>
<dbReference type="GO" id="GO:0005524">
    <property type="term" value="F:ATP binding"/>
    <property type="evidence" value="ECO:0007669"/>
    <property type="project" value="UniProtKB-UniRule"/>
</dbReference>
<dbReference type="Proteomes" id="UP000177068">
    <property type="component" value="Unassembled WGS sequence"/>
</dbReference>
<accession>A0A1G2UA12</accession>
<dbReference type="InterPro" id="IPR013815">
    <property type="entry name" value="ATP_grasp_subdomain_1"/>
</dbReference>
<dbReference type="Gene3D" id="3.30.1490.20">
    <property type="entry name" value="ATP-grasp fold, A domain"/>
    <property type="match status" value="1"/>
</dbReference>
<dbReference type="AlphaFoldDB" id="A0A1G2UA12"/>
<organism evidence="6 7">
    <name type="scientific">Candidatus Zambryskibacteria bacterium RIFCSPLOWO2_01_FULL_47_14</name>
    <dbReference type="NCBI Taxonomy" id="1802763"/>
    <lineage>
        <taxon>Bacteria</taxon>
        <taxon>Candidatus Zambryskiibacteriota</taxon>
    </lineage>
</organism>
<dbReference type="PROSITE" id="PS50975">
    <property type="entry name" value="ATP_GRASP"/>
    <property type="match status" value="1"/>
</dbReference>
<proteinExistence type="inferred from homology"/>
<dbReference type="InterPro" id="IPR011127">
    <property type="entry name" value="Dala_Dala_lig_N"/>
</dbReference>
<dbReference type="PANTHER" id="PTHR23132">
    <property type="entry name" value="D-ALANINE--D-ALANINE LIGASE"/>
    <property type="match status" value="1"/>
</dbReference>
<dbReference type="Gene3D" id="3.40.50.20">
    <property type="match status" value="2"/>
</dbReference>
<dbReference type="EMBL" id="MHWG01000002">
    <property type="protein sequence ID" value="OHB06328.1"/>
    <property type="molecule type" value="Genomic_DNA"/>
</dbReference>
<dbReference type="SUPFAM" id="SSF56059">
    <property type="entry name" value="Glutathione synthetase ATP-binding domain-like"/>
    <property type="match status" value="1"/>
</dbReference>
<feature type="domain" description="ATP-grasp" evidence="5">
    <location>
        <begin position="111"/>
        <end position="291"/>
    </location>
</feature>
<evidence type="ECO:0000259" key="5">
    <source>
        <dbReference type="PROSITE" id="PS50975"/>
    </source>
</evidence>
<dbReference type="GO" id="GO:0071555">
    <property type="term" value="P:cell wall organization"/>
    <property type="evidence" value="ECO:0007669"/>
    <property type="project" value="UniProtKB-KW"/>
</dbReference>
<evidence type="ECO:0000313" key="7">
    <source>
        <dbReference type="Proteomes" id="UP000177068"/>
    </source>
</evidence>
<dbReference type="InterPro" id="IPR016185">
    <property type="entry name" value="PreATP-grasp_dom_sf"/>
</dbReference>